<dbReference type="EMBL" id="CP092418">
    <property type="protein sequence ID" value="USD20059.1"/>
    <property type="molecule type" value="Genomic_DNA"/>
</dbReference>
<dbReference type="RefSeq" id="WP_252082148.1">
    <property type="nucleotide sequence ID" value="NZ_CP092418.1"/>
</dbReference>
<proteinExistence type="predicted"/>
<reference evidence="2" key="1">
    <citation type="submission" date="2022-02" db="EMBL/GenBank/DDBJ databases">
        <title>Coral-associated bacteria.</title>
        <authorList>
            <person name="Tang K."/>
            <person name="Wang X."/>
        </authorList>
    </citation>
    <scope>NUCLEOTIDE SEQUENCE</scope>
    <source>
        <strain evidence="2">SCSIO 43006</strain>
    </source>
</reference>
<evidence type="ECO:0000256" key="1">
    <source>
        <dbReference type="SAM" id="Phobius"/>
    </source>
</evidence>
<dbReference type="Proteomes" id="UP001055658">
    <property type="component" value="Chromosome"/>
</dbReference>
<feature type="transmembrane region" description="Helical" evidence="1">
    <location>
        <begin position="15"/>
        <end position="38"/>
    </location>
</feature>
<keyword evidence="1" id="KW-0472">Membrane</keyword>
<sequence>MDSSLEKRATLKHKIYACIAIGIACLLPIGASSELLISDEKARFLAFTSIALSIVLLTILFISLPRRKSTIREIIEDQKKSPLLMGIALTMGIPITIYLSIARGLPATLHFFISTHDSIDVTVSGKSSRYREKHCKGRILLSEYNSLMSNQICGVTKKSWEDLKPGDKLRLYGRRSFFGFNHINYTKLTDTEVSI</sequence>
<feature type="transmembrane region" description="Helical" evidence="1">
    <location>
        <begin position="44"/>
        <end position="62"/>
    </location>
</feature>
<evidence type="ECO:0000313" key="3">
    <source>
        <dbReference type="Proteomes" id="UP001055658"/>
    </source>
</evidence>
<keyword evidence="1" id="KW-1133">Transmembrane helix</keyword>
<feature type="transmembrane region" description="Helical" evidence="1">
    <location>
        <begin position="83"/>
        <end position="101"/>
    </location>
</feature>
<keyword evidence="3" id="KW-1185">Reference proteome</keyword>
<accession>A0ABY4V733</accession>
<evidence type="ECO:0000313" key="2">
    <source>
        <dbReference type="EMBL" id="USD20059.1"/>
    </source>
</evidence>
<keyword evidence="1" id="KW-0812">Transmembrane</keyword>
<dbReference type="PROSITE" id="PS51257">
    <property type="entry name" value="PROKAR_LIPOPROTEIN"/>
    <property type="match status" value="1"/>
</dbReference>
<name>A0ABY4V733_9GAMM</name>
<organism evidence="2 3">
    <name type="scientific">Microbulbifer variabilis</name>
    <dbReference type="NCBI Taxonomy" id="266805"/>
    <lineage>
        <taxon>Bacteria</taxon>
        <taxon>Pseudomonadati</taxon>
        <taxon>Pseudomonadota</taxon>
        <taxon>Gammaproteobacteria</taxon>
        <taxon>Cellvibrionales</taxon>
        <taxon>Microbulbiferaceae</taxon>
        <taxon>Microbulbifer</taxon>
    </lineage>
</organism>
<protein>
    <submittedName>
        <fullName evidence="2">Uncharacterized protein</fullName>
    </submittedName>
</protein>
<gene>
    <name evidence="2" type="ORF">MJO52_13330</name>
</gene>